<dbReference type="PANTHER" id="PTHR47899:SF1">
    <property type="entry name" value="COILED-COIL DOMAIN-CONTAINING PROTEIN 171"/>
    <property type="match status" value="1"/>
</dbReference>
<organism evidence="2 3">
    <name type="scientific">Dasyornis broadbenti</name>
    <name type="common">rufous bristle-bird</name>
    <dbReference type="NCBI Taxonomy" id="243059"/>
    <lineage>
        <taxon>Eukaryota</taxon>
        <taxon>Metazoa</taxon>
        <taxon>Chordata</taxon>
        <taxon>Craniata</taxon>
        <taxon>Vertebrata</taxon>
        <taxon>Euteleostomi</taxon>
        <taxon>Archelosauria</taxon>
        <taxon>Archosauria</taxon>
        <taxon>Dinosauria</taxon>
        <taxon>Saurischia</taxon>
        <taxon>Theropoda</taxon>
        <taxon>Coelurosauria</taxon>
        <taxon>Aves</taxon>
        <taxon>Neognathae</taxon>
        <taxon>Neoaves</taxon>
        <taxon>Telluraves</taxon>
        <taxon>Australaves</taxon>
        <taxon>Passeriformes</taxon>
        <taxon>Meliphagoidea</taxon>
        <taxon>Dasyornithidae</taxon>
        <taxon>Dasyornis</taxon>
    </lineage>
</organism>
<keyword evidence="1" id="KW-0175">Coiled coil</keyword>
<dbReference type="PANTHER" id="PTHR47899">
    <property type="entry name" value="COILED-COIL DOMAIN-CONTAINING PROTEIN 171"/>
    <property type="match status" value="1"/>
</dbReference>
<evidence type="ECO:0000256" key="1">
    <source>
        <dbReference type="SAM" id="Coils"/>
    </source>
</evidence>
<feature type="coiled-coil region" evidence="1">
    <location>
        <begin position="13"/>
        <end position="107"/>
    </location>
</feature>
<accession>A0A7K6HKH7</accession>
<name>A0A7K6HKH7_9PASS</name>
<gene>
    <name evidence="2" type="primary">Ccdc171_0</name>
    <name evidence="2" type="ORF">DASBRO_R10768</name>
</gene>
<dbReference type="InterPro" id="IPR038820">
    <property type="entry name" value="CCDC171"/>
</dbReference>
<dbReference type="AlphaFoldDB" id="A0A7K6HKH7"/>
<feature type="coiled-coil region" evidence="1">
    <location>
        <begin position="136"/>
        <end position="170"/>
    </location>
</feature>
<comment type="caution">
    <text evidence="2">The sequence shown here is derived from an EMBL/GenBank/DDBJ whole genome shotgun (WGS) entry which is preliminary data.</text>
</comment>
<protein>
    <submittedName>
        <fullName evidence="2">CC171 protein</fullName>
    </submittedName>
</protein>
<keyword evidence="3" id="KW-1185">Reference proteome</keyword>
<evidence type="ECO:0000313" key="3">
    <source>
        <dbReference type="Proteomes" id="UP000521322"/>
    </source>
</evidence>
<feature type="non-terminal residue" evidence="2">
    <location>
        <position position="190"/>
    </location>
</feature>
<proteinExistence type="predicted"/>
<sequence length="190" mass="22719">ILQQQVFEFSRRLRTAEVESRSLHMQLEELKLAFNEMKKEAEKAHRLQEELNALQHVSVFDRMMTQGNIEEQLNNALRREQEARLLVQEHEQRLQELSNRLEMQPSEDTDRSRDLKAPLLSLSEAAEELRRRDRVLNHQKRLLKHMEQDRQRLQANAQEAERALQVAARDKELIINYMRDVEATLKEVRF</sequence>
<feature type="non-terminal residue" evidence="2">
    <location>
        <position position="1"/>
    </location>
</feature>
<evidence type="ECO:0000313" key="2">
    <source>
        <dbReference type="EMBL" id="NWV75941.1"/>
    </source>
</evidence>
<reference evidence="2 3" key="1">
    <citation type="submission" date="2019-09" db="EMBL/GenBank/DDBJ databases">
        <title>Bird 10,000 Genomes (B10K) Project - Family phase.</title>
        <authorList>
            <person name="Zhang G."/>
        </authorList>
    </citation>
    <scope>NUCLEOTIDE SEQUENCE [LARGE SCALE GENOMIC DNA]</scope>
    <source>
        <strain evidence="2">B10K-DU-029-49</strain>
        <tissue evidence="2">Liver</tissue>
    </source>
</reference>
<dbReference type="EMBL" id="VZRN01001373">
    <property type="protein sequence ID" value="NWV75941.1"/>
    <property type="molecule type" value="Genomic_DNA"/>
</dbReference>
<dbReference type="Proteomes" id="UP000521322">
    <property type="component" value="Unassembled WGS sequence"/>
</dbReference>